<proteinExistence type="predicted"/>
<feature type="non-terminal residue" evidence="1">
    <location>
        <position position="31"/>
    </location>
</feature>
<name>A0ABU8YU18_9CYAN</name>
<dbReference type="Proteomes" id="UP001384579">
    <property type="component" value="Unassembled WGS sequence"/>
</dbReference>
<protein>
    <submittedName>
        <fullName evidence="1">PD-(D/E)XK nuclease family transposase</fullName>
    </submittedName>
</protein>
<reference evidence="1 2" key="1">
    <citation type="journal article" date="2020" name="Harmful Algae">
        <title>Molecular and morphological characterization of a novel dihydroanatoxin-a producing Microcoleus species (cyanobacteria) from the Russian River, California, USA.</title>
        <authorList>
            <person name="Conklin K.Y."/>
            <person name="Stancheva R."/>
            <person name="Otten T.G."/>
            <person name="Fadness R."/>
            <person name="Boyer G.L."/>
            <person name="Read B."/>
            <person name="Zhang X."/>
            <person name="Sheath R.G."/>
        </authorList>
    </citation>
    <scope>NUCLEOTIDE SEQUENCE [LARGE SCALE GENOMIC DNA]</scope>
    <source>
        <strain evidence="1 2">PTRS2</strain>
    </source>
</reference>
<evidence type="ECO:0000313" key="2">
    <source>
        <dbReference type="Proteomes" id="UP001384579"/>
    </source>
</evidence>
<keyword evidence="2" id="KW-1185">Reference proteome</keyword>
<organism evidence="1 2">
    <name type="scientific">Microcoleus anatoxicus PTRS2</name>
    <dbReference type="NCBI Taxonomy" id="2705321"/>
    <lineage>
        <taxon>Bacteria</taxon>
        <taxon>Bacillati</taxon>
        <taxon>Cyanobacteriota</taxon>
        <taxon>Cyanophyceae</taxon>
        <taxon>Oscillatoriophycideae</taxon>
        <taxon>Oscillatoriales</taxon>
        <taxon>Microcoleaceae</taxon>
        <taxon>Microcoleus</taxon>
        <taxon>Microcoleus anatoxicus</taxon>
    </lineage>
</organism>
<dbReference type="Pfam" id="PF12784">
    <property type="entry name" value="PDDEXK_2"/>
    <property type="match status" value="1"/>
</dbReference>
<comment type="caution">
    <text evidence="1">The sequence shown here is derived from an EMBL/GenBank/DDBJ whole genome shotgun (WGS) entry which is preliminary data.</text>
</comment>
<gene>
    <name evidence="1" type="ORF">WMG39_23805</name>
</gene>
<sequence>MTFINPKTDYAFKKIFGSSESKDILISFLNA</sequence>
<accession>A0ABU8YU18</accession>
<dbReference type="EMBL" id="JBBLXS010000449">
    <property type="protein sequence ID" value="MEK0187840.1"/>
    <property type="molecule type" value="Genomic_DNA"/>
</dbReference>
<evidence type="ECO:0000313" key="1">
    <source>
        <dbReference type="EMBL" id="MEK0187840.1"/>
    </source>
</evidence>
<dbReference type="RefSeq" id="WP_340526423.1">
    <property type="nucleotide sequence ID" value="NZ_JBBLXS010000449.1"/>
</dbReference>